<keyword evidence="2" id="KW-1185">Reference proteome</keyword>
<evidence type="ECO:0000313" key="1">
    <source>
        <dbReference type="EMBL" id="GIQ91859.1"/>
    </source>
</evidence>
<dbReference type="AlphaFoldDB" id="A0A9K3GQ49"/>
<name>A0A9K3GQ49_9EUKA</name>
<sequence length="51" mass="5711">MESPEGGQRKRQPCASCDTMMSGWSTPCTACGRYFCDDHPVKLCEECDTVY</sequence>
<reference evidence="1 2" key="1">
    <citation type="journal article" date="2018" name="PLoS ONE">
        <title>The draft genome of Kipferlia bialata reveals reductive genome evolution in fornicate parasites.</title>
        <authorList>
            <person name="Tanifuji G."/>
            <person name="Takabayashi S."/>
            <person name="Kume K."/>
            <person name="Takagi M."/>
            <person name="Nakayama T."/>
            <person name="Kamikawa R."/>
            <person name="Inagaki Y."/>
            <person name="Hashimoto T."/>
        </authorList>
    </citation>
    <scope>NUCLEOTIDE SEQUENCE [LARGE SCALE GENOMIC DNA]</scope>
    <source>
        <strain evidence="1">NY0173</strain>
    </source>
</reference>
<protein>
    <submittedName>
        <fullName evidence="1">Uncharacterized protein</fullName>
    </submittedName>
</protein>
<accession>A0A9K3GQ49</accession>
<proteinExistence type="predicted"/>
<dbReference type="EMBL" id="BDIP01008471">
    <property type="protein sequence ID" value="GIQ91859.1"/>
    <property type="molecule type" value="Genomic_DNA"/>
</dbReference>
<organism evidence="1 2">
    <name type="scientific">Kipferlia bialata</name>
    <dbReference type="NCBI Taxonomy" id="797122"/>
    <lineage>
        <taxon>Eukaryota</taxon>
        <taxon>Metamonada</taxon>
        <taxon>Carpediemonas-like organisms</taxon>
        <taxon>Kipferlia</taxon>
    </lineage>
</organism>
<evidence type="ECO:0000313" key="2">
    <source>
        <dbReference type="Proteomes" id="UP000265618"/>
    </source>
</evidence>
<comment type="caution">
    <text evidence="1">The sequence shown here is derived from an EMBL/GenBank/DDBJ whole genome shotgun (WGS) entry which is preliminary data.</text>
</comment>
<dbReference type="Proteomes" id="UP000265618">
    <property type="component" value="Unassembled WGS sequence"/>
</dbReference>
<gene>
    <name evidence="1" type="ORF">KIPB_015298</name>
</gene>
<feature type="non-terminal residue" evidence="1">
    <location>
        <position position="1"/>
    </location>
</feature>